<dbReference type="GO" id="GO:0043491">
    <property type="term" value="P:phosphatidylinositol 3-kinase/protein kinase B signal transduction"/>
    <property type="evidence" value="ECO:0007669"/>
    <property type="project" value="Ensembl"/>
</dbReference>
<feature type="signal peptide" evidence="1">
    <location>
        <begin position="1"/>
        <end position="16"/>
    </location>
</feature>
<proteinExistence type="predicted"/>
<evidence type="ECO:0000313" key="3">
    <source>
        <dbReference type="Ensembl" id="ENSCGRP00001009634.1"/>
    </source>
</evidence>
<organism evidence="2 4">
    <name type="scientific">Cricetulus griseus</name>
    <name type="common">Chinese hamster</name>
    <name type="synonym">Cricetulus barabensis griseus</name>
    <dbReference type="NCBI Taxonomy" id="10029"/>
    <lineage>
        <taxon>Eukaryota</taxon>
        <taxon>Metazoa</taxon>
        <taxon>Chordata</taxon>
        <taxon>Craniata</taxon>
        <taxon>Vertebrata</taxon>
        <taxon>Euteleostomi</taxon>
        <taxon>Mammalia</taxon>
        <taxon>Eutheria</taxon>
        <taxon>Euarchontoglires</taxon>
        <taxon>Glires</taxon>
        <taxon>Rodentia</taxon>
        <taxon>Myomorpha</taxon>
        <taxon>Muroidea</taxon>
        <taxon>Cricetidae</taxon>
        <taxon>Cricetinae</taxon>
        <taxon>Cricetulus</taxon>
    </lineage>
</organism>
<evidence type="ECO:0000256" key="1">
    <source>
        <dbReference type="SAM" id="SignalP"/>
    </source>
</evidence>
<accession>A0A061IKA7</accession>
<sequence length="144" mass="16572">MDVLFIALLVVPLILGQEYEEEEELEEDDYYQVAYYYYTVTTNYDEFSANFTVDYSMFESEDRLNRLEKEVTTEAVETTISLHTELVDHQNPVTTRPVTTEPVSQMGIEEEGQSPDQNDAMSSLQSSVSCLLLWTLLQGGMHFM</sequence>
<feature type="chain" id="PRO_5044538414" evidence="1">
    <location>
        <begin position="17"/>
        <end position="144"/>
    </location>
</feature>
<dbReference type="GO" id="GO:2001013">
    <property type="term" value="P:epithelial cell proliferation involved in renal tubule morphogenesis"/>
    <property type="evidence" value="ECO:0007669"/>
    <property type="project" value="Ensembl"/>
</dbReference>
<keyword evidence="1" id="KW-0732">Signal</keyword>
<dbReference type="PANTHER" id="PTHR37870">
    <property type="entry name" value="CHROMOSOME 1 OPEN READING FRAME 54"/>
    <property type="match status" value="1"/>
</dbReference>
<dbReference type="Ensembl" id="ENSCGRT00001013853.1">
    <property type="protein sequence ID" value="ENSCGRP00001009634.1"/>
    <property type="gene ID" value="ENSCGRG00001011710.1"/>
</dbReference>
<dbReference type="EMBL" id="KE664527">
    <property type="protein sequence ID" value="ERE89887.1"/>
    <property type="molecule type" value="Genomic_DNA"/>
</dbReference>
<dbReference type="Proteomes" id="UP000694386">
    <property type="component" value="Unplaced"/>
</dbReference>
<dbReference type="GO" id="GO:0009611">
    <property type="term" value="P:response to wounding"/>
    <property type="evidence" value="ECO:0007669"/>
    <property type="project" value="Ensembl"/>
</dbReference>
<reference evidence="3" key="3">
    <citation type="submission" date="2025-05" db="UniProtKB">
        <authorList>
            <consortium name="Ensembl"/>
        </authorList>
    </citation>
    <scope>IDENTIFICATION</scope>
</reference>
<evidence type="ECO:0000313" key="4">
    <source>
        <dbReference type="Proteomes" id="UP000030759"/>
    </source>
</evidence>
<evidence type="ECO:0000313" key="2">
    <source>
        <dbReference type="EMBL" id="ERE89887.1"/>
    </source>
</evidence>
<dbReference type="AlphaFoldDB" id="A0A061IKA7"/>
<reference evidence="2" key="2">
    <citation type="submission" date="2013-03" db="EMBL/GenBank/DDBJ databases">
        <title>Chinese hamster genome sequenced from sorted chromosomes.</title>
        <authorList>
            <person name="Brinkrolf K."/>
            <person name="Rupp O."/>
            <person name="Laux H."/>
            <person name="Kollin F."/>
            <person name="Ernst W."/>
            <person name="Linke B."/>
            <person name="Kofler R."/>
            <person name="Romand S."/>
            <person name="Hesse F."/>
            <person name="Budach W.E."/>
            <person name="Galosy S."/>
            <person name="Muller D."/>
            <person name="Noll T."/>
            <person name="Wienberg J."/>
            <person name="Jostock T."/>
            <person name="Leonard M."/>
            <person name="Grillari J."/>
            <person name="Tauch A."/>
            <person name="Goesmann A."/>
            <person name="Helk B."/>
            <person name="Mott J.E."/>
            <person name="Puehler A."/>
            <person name="Borth N."/>
        </authorList>
    </citation>
    <scope>NUCLEOTIDE SEQUENCE</scope>
    <source>
        <strain evidence="2">17A/GY</strain>
    </source>
</reference>
<gene>
    <name evidence="2" type="ORF">H671_1g2057</name>
</gene>
<dbReference type="Proteomes" id="UP000030759">
    <property type="component" value="Unassembled WGS sequence"/>
</dbReference>
<protein>
    <submittedName>
        <fullName evidence="3">cDNA sequence BC028528</fullName>
    </submittedName>
</protein>
<dbReference type="Pfam" id="PF15465">
    <property type="entry name" value="DUF4634"/>
    <property type="match status" value="1"/>
</dbReference>
<dbReference type="InterPro" id="IPR027957">
    <property type="entry name" value="DUF4634"/>
</dbReference>
<dbReference type="PANTHER" id="PTHR37870:SF1">
    <property type="entry name" value="CHROMOSOME 2 C1ORF54 HOMOLOG"/>
    <property type="match status" value="1"/>
</dbReference>
<name>A0A061IKA7_CRIGR</name>
<reference evidence="4" key="1">
    <citation type="journal article" date="2013" name="Nat. Biotechnol.">
        <title>Chinese hamster genome sequenced from sorted chromosomes.</title>
        <authorList>
            <person name="Brinkrolf K."/>
            <person name="Rupp O."/>
            <person name="Laux H."/>
            <person name="Kollin F."/>
            <person name="Ernst W."/>
            <person name="Linke B."/>
            <person name="Kofler R."/>
            <person name="Romand S."/>
            <person name="Hesse F."/>
            <person name="Budach W.E."/>
            <person name="Galosy S."/>
            <person name="Muller D."/>
            <person name="Noll T."/>
            <person name="Wienberg J."/>
            <person name="Jostock T."/>
            <person name="Leonard M."/>
            <person name="Grillari J."/>
            <person name="Tauch A."/>
            <person name="Goesmann A."/>
            <person name="Helk B."/>
            <person name="Mott J.E."/>
            <person name="Puhler A."/>
            <person name="Borth N."/>
        </authorList>
    </citation>
    <scope>NUCLEOTIDE SEQUENCE [LARGE SCALE GENOMIC DNA]</scope>
    <source>
        <strain evidence="4">17A/GY</strain>
    </source>
</reference>